<name>A0A2P5ABI7_TREOI</name>
<dbReference type="NCBIfam" id="TIGR01640">
    <property type="entry name" value="F_box_assoc_1"/>
    <property type="match status" value="1"/>
</dbReference>
<dbReference type="PANTHER" id="PTHR31672:SF13">
    <property type="entry name" value="F-BOX PROTEIN CPR30-LIKE"/>
    <property type="match status" value="1"/>
</dbReference>
<dbReference type="EMBL" id="JXTC01000976">
    <property type="protein sequence ID" value="PON33899.1"/>
    <property type="molecule type" value="Genomic_DNA"/>
</dbReference>
<dbReference type="Proteomes" id="UP000237000">
    <property type="component" value="Unassembled WGS sequence"/>
</dbReference>
<dbReference type="PANTHER" id="PTHR31672">
    <property type="entry name" value="BNACNNG10540D PROTEIN"/>
    <property type="match status" value="1"/>
</dbReference>
<dbReference type="STRING" id="63057.A0A2P5ABI7"/>
<sequence>MDPEVAKLLLGQENTSLLIQDIDWYLIEPKYGSGLDLTYCWCESTSEKCNCCCRALDIDLDFKPKLPVCNAQITLNNLKDDPKVSSFDKYNIVNSCNGLVCLSGPMRHDPIIVCNPAIKDSKFNQYKLITTSMRCPLDPVSRCPRYDVVIIEAEIHTLGTGTWKSVGSAPFSAFALEFPTYLNGVLHWLFVVKDSRSWIISFDLDNEQFDYHSVPTPSQFTIGVLGGSLYVCGPDRYNGFIDIWVLRKNGDWNYWTKLFSILNFDGISFSGTFIRPISYSSNGTLPMIIHPYGRFLYDHKGRMKLKYFQCP</sequence>
<gene>
    <name evidence="2" type="ORF">TorRG33x02_354250</name>
</gene>
<dbReference type="OrthoDB" id="610337at2759"/>
<evidence type="ECO:0000259" key="1">
    <source>
        <dbReference type="Pfam" id="PF08268"/>
    </source>
</evidence>
<organism evidence="2 3">
    <name type="scientific">Trema orientale</name>
    <name type="common">Charcoal tree</name>
    <name type="synonym">Celtis orientalis</name>
    <dbReference type="NCBI Taxonomy" id="63057"/>
    <lineage>
        <taxon>Eukaryota</taxon>
        <taxon>Viridiplantae</taxon>
        <taxon>Streptophyta</taxon>
        <taxon>Embryophyta</taxon>
        <taxon>Tracheophyta</taxon>
        <taxon>Spermatophyta</taxon>
        <taxon>Magnoliopsida</taxon>
        <taxon>eudicotyledons</taxon>
        <taxon>Gunneridae</taxon>
        <taxon>Pentapetalae</taxon>
        <taxon>rosids</taxon>
        <taxon>fabids</taxon>
        <taxon>Rosales</taxon>
        <taxon>Cannabaceae</taxon>
        <taxon>Trema</taxon>
    </lineage>
</organism>
<evidence type="ECO:0000313" key="3">
    <source>
        <dbReference type="Proteomes" id="UP000237000"/>
    </source>
</evidence>
<evidence type="ECO:0000313" key="2">
    <source>
        <dbReference type="EMBL" id="PON33899.1"/>
    </source>
</evidence>
<dbReference type="Pfam" id="PF08268">
    <property type="entry name" value="FBA_3"/>
    <property type="match status" value="1"/>
</dbReference>
<protein>
    <submittedName>
        <fullName evidence="2">F-box associated domain, type</fullName>
    </submittedName>
</protein>
<dbReference type="InterPro" id="IPR017451">
    <property type="entry name" value="F-box-assoc_interact_dom"/>
</dbReference>
<feature type="domain" description="F-box associated beta-propeller type 3" evidence="1">
    <location>
        <begin position="89"/>
        <end position="259"/>
    </location>
</feature>
<keyword evidence="3" id="KW-1185">Reference proteome</keyword>
<reference evidence="3" key="1">
    <citation type="submission" date="2016-06" db="EMBL/GenBank/DDBJ databases">
        <title>Parallel loss of symbiosis genes in relatives of nitrogen-fixing non-legume Parasponia.</title>
        <authorList>
            <person name="Van Velzen R."/>
            <person name="Holmer R."/>
            <person name="Bu F."/>
            <person name="Rutten L."/>
            <person name="Van Zeijl A."/>
            <person name="Liu W."/>
            <person name="Santuari L."/>
            <person name="Cao Q."/>
            <person name="Sharma T."/>
            <person name="Shen D."/>
            <person name="Roswanjaya Y."/>
            <person name="Wardhani T."/>
            <person name="Kalhor M.S."/>
            <person name="Jansen J."/>
            <person name="Van den Hoogen J."/>
            <person name="Gungor B."/>
            <person name="Hartog M."/>
            <person name="Hontelez J."/>
            <person name="Verver J."/>
            <person name="Yang W.-C."/>
            <person name="Schijlen E."/>
            <person name="Repin R."/>
            <person name="Schilthuizen M."/>
            <person name="Schranz E."/>
            <person name="Heidstra R."/>
            <person name="Miyata K."/>
            <person name="Fedorova E."/>
            <person name="Kohlen W."/>
            <person name="Bisseling T."/>
            <person name="Smit S."/>
            <person name="Geurts R."/>
        </authorList>
    </citation>
    <scope>NUCLEOTIDE SEQUENCE [LARGE SCALE GENOMIC DNA]</scope>
    <source>
        <strain evidence="3">cv. RG33-2</strain>
    </source>
</reference>
<dbReference type="AlphaFoldDB" id="A0A2P5ABI7"/>
<comment type="caution">
    <text evidence="2">The sequence shown here is derived from an EMBL/GenBank/DDBJ whole genome shotgun (WGS) entry which is preliminary data.</text>
</comment>
<accession>A0A2P5ABI7</accession>
<dbReference type="InParanoid" id="A0A2P5ABI7"/>
<dbReference type="InterPro" id="IPR013187">
    <property type="entry name" value="F-box-assoc_dom_typ3"/>
</dbReference>
<proteinExistence type="predicted"/>
<dbReference type="InterPro" id="IPR050796">
    <property type="entry name" value="SCF_F-box_component"/>
</dbReference>